<evidence type="ECO:0000313" key="3">
    <source>
        <dbReference type="Proteomes" id="UP000009399"/>
    </source>
</evidence>
<sequence length="3509" mass="397574">MNNKSFKKKALAIVSLAIAGASLGTVFLIPYLIKNWKGIQYKVIDLKQNFDDLTTDKSVDFSFELPDQDAYELNYADLNVHLFNEQGQQVLTSLAKYDYFARKYRYVQPQDQTQLQAGSKYYIQVETQNNFYKHRKVKKTLAFAQHSQNYVLTKASVKEIKFNVISNKEAGLEVNFNDLIKSLENKRVALQYHYININNNEDDTTSNSNQTQAKNLSQESITSYIDSATVSNQKALFFIKNLTPNRKYVIESVKIIDQVAPDSFVSKKVENIYNHLSEEQRSFQTNKNTVWVNNISTHQIDDYSKSLILSFDENDDNKTSLEGKRVKLQYSRVDDTSTNPKLFTLDSVITSKIAEFKLDGSNSQNILEPGSKYRIQKVFVADAFVDKNNPTQGIEFKLDDKQRYFESTTQITNIEFDQVSTNSANINVTFASALDPALIENQEASLTLSPISGKKITGFVKKDSTKTNIYTISFHATDLFQKTEYFVDSVKLLLKNNQVVYFDDSNVAQTQDSSTANINVKKLLFDKTLETTKDASKRSFRTTEVDVAVFIKSFPETKTNSVEYNIGFTPLFAWLNGHEFILKYKQLNYTGPADPTAKDGFGPIISSRPAKAQDYNIKFSLIQFNNGLKYQLDSIHLVDDPSRKIELNFDPVSKQNDLSSNQFATKFFVQKIEINHLDDTSATVKLIFGDYTKSLLKEQLQNHNTRNVKLLYESQDPTIISNDFADAQVKEENGEVVAEFHLTNLQKKTTYALKNVYLDPILANFTDSTLAELPNNTFTTLHKKVIISTAKVNDIMSNTASVDVSFDLGSNLFLINKKLKLIYQKESDGSFIESEATHVGLGLNTSFKLKDLEAGTKYKLVDIKVDPSQTDITDTKFEFKTNDANTQTEFYTYLGVLSFKKENLAQEQIDISVALENSDPKTANIQDATLVYQRLSDQTIFTQKQKSYDQTNKTLKFELRNLTKFTDYKIVDVVYNFQNLVWNKKVNKETDESIKWKTLAQDAKIINIYQNIKELHKIGISLNFDNFKDAYLQQDKIKIKLKKTQPDSNVANNSATLEKEVQVSQDLTADFIFDNLDSGSTYQIESITDTQKPDLKLQDWNNKSFYTQSEIKSFEFSEVQQNSAKVKINFADSEGFYNNKKIQVFYKQVRTGNVFSVTSQSQVSNHEITINLNNLDKYSEYVIENVFLVSDSGNTSINISDTAKTNSAFATTISEINLVDVKVDKITTTSAHVSVIFDSNIDFYLDNKQVKIVFAAKNQNTDHNWTITKDVTITNKNGIYQADTDLENLEEGAQFEIKSFEVGIEKITPTSNLKPVTLDDTQNVMHPVFKLNNKEWTQNNIAHITAANFATLGVISTIATTNITENSATISVNFKNLNTDPAQVFNNHVAVLSFDGPEGRISAKTQTNISNNVATFTFNHLEKQTKYSNPTLIIQNVNNPQREITIPLSKEYDTLNQGQTTKTNHIKEFTTSWTSVSITSFEYEKLSTTSNQLTFEFDRLVDYLIDTKKVKLYYKQIGTNNQDQSEKSTQAQQVSDSTVSFNLNDLAEGSKYEVVRLEVDDAAGHTTNISVNTNQVFTTQNANKKYFYTQSVISSVNKSNNYGTTDVNADTKARFSITLNDMEGRFDSTAKHQLKDVTRLELTSQHSNNIIEVKPTSFSNNTLEFNLDNLDKLSEYHINNLFINNEVIPWAHDLTQTTTKLSNQRVFNTTANQAKLVSVTQTDSSAHKAVVNIQFDPQKDYFLLGNSISVKFKKTSGTPSQNPYVTKQVTIDNEGVASVEIDQQSLATNPTNQNLTAGAVYKIESIDFHNTKVADANKLANTKIALDVYKQNSSDVAASTPLSSDDSEFRTQPIVETLQAERLENSTGQINIQINSEDTKLTTKYAWITYQSQKDNSIKTLKSANHIANSNGQYKANFDLRSLNVLERYRVLSVKLGDDNKADAKANDLELNQQIDQQNHRDFYTKPTIATIQDIQVDYPDARGTTAVVDIKFDNIHDTYLNGSSAKITYERIAEDGRQIGQDITHIQTLSQKNFQIINSSVKFTLTGDTTSTSDTQKVVLVESQIDQQQQIQHTNTVKSIGTQKNEKNEHASQNQLVEGTRYRIKKIELVNPSDDLKQLHFQFKQSQDPNKKINETRLIEPLRISTYDYKIQVDETPTAVNTTIATYYSTSYNLQDSDKNKFNLYVKNLSTNEVEIVSSAKSITNLNPTDNDGNYKVEFVLINKKASIYKILSTTYDNQNIIMSSYINPETSQANIYTTPASKSKVKELKYLANSQLKETQATVTAYFDDTNEDLTRVKRKAKLFYKKAGAISTSASQLLESAEVEIKENKAEFKLGQANQPLTVNTQYVVEKIEINSKSDFQNEIQANQLDTNKFNIIAQKNDSTFDVKIQNNDKLFETKAQFETSYTNKKENSATVTLSFKNPGHQIQDNKIAYIVFAESTLAQTNQNDIFQVAASRTHLSNANVNQTNANVNQTNANVNQNILTFNLRGLKKGTQYKVKKVIIDNIEYNIEQNSTATFSTILTKATVTNIVYNYSDFATTEANLQNNTDNNVKAKFRIYFQTIDNFLNNQYINVKLNSKKNALSEQTQTSSAINKVVQVHVDKAQQNSGLVYADVELTNSDQIKAATEYSIEQIQVLNSNRSQDVKQGVTVEGLTNNGNITKDFYTITNIESFNATVDETSAELTFKLNSYDPQLINEPVVLVLSDNNNQKYYSQVVPNPQNPGQIKFYLSHLDKLKSYTIESLQFSKGASGVNIAFKPNVSKTFKTIAKDFEIKDIMQVSNTANSVKLKLTFNGELDKYLDTKQIKLKYKEYKDGVEGLQKISKTIATIKPPTTVTQTAPNTFEAEFDLQGLDVGSGTRYKIEGVELVDTSIQNNQQQPLQSRISDDIAKFFSNKLLFETKVAQPKLKSIELLQTTNEQGEENTYIAPVKLVFYDKNDALAKDKIGLLSNGAVSNNDSNTWNFEFWTDQKKSNVKFLDNVEIEHNSVEKTTTVKVFMQGNAKDWVTLNSTIESQNSNQKTKNKRIRFKYSYYEDLDRKTAVSVGNLNSDVIHTYADANSNSAQNTDPLYVDSPDWFVLEKTTGTFLPDAKMIYSFEVYDPNNKINTLQEELHPEQSPTWRRRELYNTMTENIEYGNQIAWQTINKIQLELKSKQSILNFRNLTYSEGNNREFDVNAQYSDISATDAEDIPNYTNSLNNNSKINFRYKYPSQDSEYKPSNIDNSQSRYTQQQKNTRINTYVREIKATGAQQNSKIINLQVGSGTDSLNLRQKVLSKILSINFDNLSIKDKPVLFAKNSSKFINTIQTPFSITNNAWWFGAINDPNSNSNILGLTSNIDLNTNVDQNKFGIKNIRYNNDTNSVTVDYQRNTDAQIQTAFPEAVYASFINQKGDLYFFGGKDGNPLSYRNDYDFTNNTMTFYLGSEQIPYDQRPKFGEILSFVGVVVAPYLGDGTPTNRYSITNRSITLTEQDSSGSTIDFSNMYLTNFVKQEPIYKRIKIGSSNFN</sequence>
<feature type="compositionally biased region" description="Polar residues" evidence="1">
    <location>
        <begin position="3224"/>
        <end position="3237"/>
    </location>
</feature>
<protein>
    <recommendedName>
        <fullName evidence="4">DUF1410 domain-containing protein</fullName>
    </recommendedName>
</protein>
<feature type="region of interest" description="Disordered" evidence="1">
    <location>
        <begin position="3217"/>
        <end position="3237"/>
    </location>
</feature>
<evidence type="ECO:0008006" key="4">
    <source>
        <dbReference type="Google" id="ProtNLM"/>
    </source>
</evidence>
<proteinExistence type="predicted"/>
<dbReference type="RefSeq" id="WP_015084047.1">
    <property type="nucleotide sequence ID" value="NC_019552.1"/>
</dbReference>
<gene>
    <name evidence="2" type="ORF">MOS_178</name>
</gene>
<dbReference type="EMBL" id="CP003914">
    <property type="protein sequence ID" value="AFX74107.1"/>
    <property type="molecule type" value="Genomic_DNA"/>
</dbReference>
<evidence type="ECO:0000313" key="2">
    <source>
        <dbReference type="EMBL" id="AFX74107.1"/>
    </source>
</evidence>
<evidence type="ECO:0000256" key="1">
    <source>
        <dbReference type="SAM" id="MobiDB-lite"/>
    </source>
</evidence>
<reference evidence="2 3" key="1">
    <citation type="journal article" date="2013" name="Genome Announc.">
        <title>Complete Genome Sequence of Mycoplasma hyorhinis Strain SK76.</title>
        <authorList>
            <person name="Goodison S."/>
            <person name="Urquidi V."/>
            <person name="Kumar D."/>
            <person name="Reyes L."/>
            <person name="Rosser C.J."/>
        </authorList>
    </citation>
    <scope>NUCLEOTIDE SEQUENCE [LARGE SCALE GENOMIC DNA]</scope>
    <source>
        <strain evidence="2 3">SK76</strain>
    </source>
</reference>
<accession>A0AAI8FCV4</accession>
<dbReference type="Proteomes" id="UP000009399">
    <property type="component" value="Chromosome"/>
</dbReference>
<name>A0AAI8FCV4_MESHY</name>
<dbReference type="KEGG" id="mhs:MOS_178"/>
<organism evidence="2 3">
    <name type="scientific">Mesomycoplasma hyorhinis SK76</name>
    <dbReference type="NCBI Taxonomy" id="1118964"/>
    <lineage>
        <taxon>Bacteria</taxon>
        <taxon>Bacillati</taxon>
        <taxon>Mycoplasmatota</taxon>
        <taxon>Mycoplasmoidales</taxon>
        <taxon>Metamycoplasmataceae</taxon>
        <taxon>Mesomycoplasma</taxon>
    </lineage>
</organism>